<sequence length="126" mass="13810">MPARLRQLNEGRLADRVIVCTGATSASKQALQSVDRGGTVLFFAVPEPGVDIHVPITDFWRNEVTLMTSYGAGPEDLKDALELISERKVNVHDMITHRLSLDEVGLGFKLVADAGESLKVIIEPQR</sequence>
<evidence type="ECO:0000259" key="2">
    <source>
        <dbReference type="Pfam" id="PF00107"/>
    </source>
</evidence>
<name>X1JPT7_9ZZZZ</name>
<dbReference type="Gene3D" id="3.40.50.720">
    <property type="entry name" value="NAD(P)-binding Rossmann-like Domain"/>
    <property type="match status" value="1"/>
</dbReference>
<dbReference type="Pfam" id="PF00107">
    <property type="entry name" value="ADH_zinc_N"/>
    <property type="match status" value="1"/>
</dbReference>
<dbReference type="AlphaFoldDB" id="X1JPT7"/>
<gene>
    <name evidence="3" type="ORF">S06H3_07113</name>
</gene>
<feature type="domain" description="Alcohol dehydrogenase-like C-terminal" evidence="2">
    <location>
        <begin position="3"/>
        <end position="86"/>
    </location>
</feature>
<dbReference type="EMBL" id="BARV01002844">
    <property type="protein sequence ID" value="GAH96761.1"/>
    <property type="molecule type" value="Genomic_DNA"/>
</dbReference>
<dbReference type="InterPro" id="IPR013149">
    <property type="entry name" value="ADH-like_C"/>
</dbReference>
<dbReference type="GO" id="GO:0016491">
    <property type="term" value="F:oxidoreductase activity"/>
    <property type="evidence" value="ECO:0007669"/>
    <property type="project" value="UniProtKB-KW"/>
</dbReference>
<protein>
    <recommendedName>
        <fullName evidence="2">Alcohol dehydrogenase-like C-terminal domain-containing protein</fullName>
    </recommendedName>
</protein>
<dbReference type="PANTHER" id="PTHR43401">
    <property type="entry name" value="L-THREONINE 3-DEHYDROGENASE"/>
    <property type="match status" value="1"/>
</dbReference>
<dbReference type="InterPro" id="IPR050129">
    <property type="entry name" value="Zn_alcohol_dh"/>
</dbReference>
<organism evidence="3">
    <name type="scientific">marine sediment metagenome</name>
    <dbReference type="NCBI Taxonomy" id="412755"/>
    <lineage>
        <taxon>unclassified sequences</taxon>
        <taxon>metagenomes</taxon>
        <taxon>ecological metagenomes</taxon>
    </lineage>
</organism>
<evidence type="ECO:0000256" key="1">
    <source>
        <dbReference type="ARBA" id="ARBA00023002"/>
    </source>
</evidence>
<dbReference type="InterPro" id="IPR036291">
    <property type="entry name" value="NAD(P)-bd_dom_sf"/>
</dbReference>
<dbReference type="SUPFAM" id="SSF51735">
    <property type="entry name" value="NAD(P)-binding Rossmann-fold domains"/>
    <property type="match status" value="1"/>
</dbReference>
<proteinExistence type="predicted"/>
<keyword evidence="1" id="KW-0560">Oxidoreductase</keyword>
<evidence type="ECO:0000313" key="3">
    <source>
        <dbReference type="EMBL" id="GAH96761.1"/>
    </source>
</evidence>
<accession>X1JPT7</accession>
<dbReference type="PANTHER" id="PTHR43401:SF2">
    <property type="entry name" value="L-THREONINE 3-DEHYDROGENASE"/>
    <property type="match status" value="1"/>
</dbReference>
<reference evidence="3" key="1">
    <citation type="journal article" date="2014" name="Front. Microbiol.">
        <title>High frequency of phylogenetically diverse reductive dehalogenase-homologous genes in deep subseafloor sedimentary metagenomes.</title>
        <authorList>
            <person name="Kawai M."/>
            <person name="Futagami T."/>
            <person name="Toyoda A."/>
            <person name="Takaki Y."/>
            <person name="Nishi S."/>
            <person name="Hori S."/>
            <person name="Arai W."/>
            <person name="Tsubouchi T."/>
            <person name="Morono Y."/>
            <person name="Uchiyama I."/>
            <person name="Ito T."/>
            <person name="Fujiyama A."/>
            <person name="Inagaki F."/>
            <person name="Takami H."/>
        </authorList>
    </citation>
    <scope>NUCLEOTIDE SEQUENCE</scope>
    <source>
        <strain evidence="3">Expedition CK06-06</strain>
    </source>
</reference>
<comment type="caution">
    <text evidence="3">The sequence shown here is derived from an EMBL/GenBank/DDBJ whole genome shotgun (WGS) entry which is preliminary data.</text>
</comment>
<dbReference type="Gene3D" id="3.90.180.10">
    <property type="entry name" value="Medium-chain alcohol dehydrogenases, catalytic domain"/>
    <property type="match status" value="1"/>
</dbReference>